<name>A0A9D4K840_DREPO</name>
<organism evidence="1 2">
    <name type="scientific">Dreissena polymorpha</name>
    <name type="common">Zebra mussel</name>
    <name type="synonym">Mytilus polymorpha</name>
    <dbReference type="NCBI Taxonomy" id="45954"/>
    <lineage>
        <taxon>Eukaryota</taxon>
        <taxon>Metazoa</taxon>
        <taxon>Spiralia</taxon>
        <taxon>Lophotrochozoa</taxon>
        <taxon>Mollusca</taxon>
        <taxon>Bivalvia</taxon>
        <taxon>Autobranchia</taxon>
        <taxon>Heteroconchia</taxon>
        <taxon>Euheterodonta</taxon>
        <taxon>Imparidentia</taxon>
        <taxon>Neoheterodontei</taxon>
        <taxon>Myida</taxon>
        <taxon>Dreissenoidea</taxon>
        <taxon>Dreissenidae</taxon>
        <taxon>Dreissena</taxon>
    </lineage>
</organism>
<reference evidence="1" key="1">
    <citation type="journal article" date="2019" name="bioRxiv">
        <title>The Genome of the Zebra Mussel, Dreissena polymorpha: A Resource for Invasive Species Research.</title>
        <authorList>
            <person name="McCartney M.A."/>
            <person name="Auch B."/>
            <person name="Kono T."/>
            <person name="Mallez S."/>
            <person name="Zhang Y."/>
            <person name="Obille A."/>
            <person name="Becker A."/>
            <person name="Abrahante J.E."/>
            <person name="Garbe J."/>
            <person name="Badalamenti J.P."/>
            <person name="Herman A."/>
            <person name="Mangelson H."/>
            <person name="Liachko I."/>
            <person name="Sullivan S."/>
            <person name="Sone E.D."/>
            <person name="Koren S."/>
            <person name="Silverstein K.A.T."/>
            <person name="Beckman K.B."/>
            <person name="Gohl D.M."/>
        </authorList>
    </citation>
    <scope>NUCLEOTIDE SEQUENCE</scope>
    <source>
        <strain evidence="1">Duluth1</strain>
        <tissue evidence="1">Whole animal</tissue>
    </source>
</reference>
<proteinExistence type="predicted"/>
<reference evidence="1" key="2">
    <citation type="submission" date="2020-11" db="EMBL/GenBank/DDBJ databases">
        <authorList>
            <person name="McCartney M.A."/>
            <person name="Auch B."/>
            <person name="Kono T."/>
            <person name="Mallez S."/>
            <person name="Becker A."/>
            <person name="Gohl D.M."/>
            <person name="Silverstein K.A.T."/>
            <person name="Koren S."/>
            <person name="Bechman K.B."/>
            <person name="Herman A."/>
            <person name="Abrahante J.E."/>
            <person name="Garbe J."/>
        </authorList>
    </citation>
    <scope>NUCLEOTIDE SEQUENCE</scope>
    <source>
        <strain evidence="1">Duluth1</strain>
        <tissue evidence="1">Whole animal</tissue>
    </source>
</reference>
<evidence type="ECO:0000313" key="2">
    <source>
        <dbReference type="Proteomes" id="UP000828390"/>
    </source>
</evidence>
<dbReference type="EMBL" id="JAIWYP010000004">
    <property type="protein sequence ID" value="KAH3834596.1"/>
    <property type="molecule type" value="Genomic_DNA"/>
</dbReference>
<comment type="caution">
    <text evidence="1">The sequence shown here is derived from an EMBL/GenBank/DDBJ whole genome shotgun (WGS) entry which is preliminary data.</text>
</comment>
<keyword evidence="2" id="KW-1185">Reference proteome</keyword>
<gene>
    <name evidence="1" type="ORF">DPMN_107926</name>
</gene>
<sequence>MLKYQHDEQVPPPKPHLPAEYRKSLVNQLEHFKDHYCHIEDDSQMVEEAGFQTASINSFKQLSKVDSRNIAELDTKELAAM</sequence>
<dbReference type="Proteomes" id="UP000828390">
    <property type="component" value="Unassembled WGS sequence"/>
</dbReference>
<accession>A0A9D4K840</accession>
<evidence type="ECO:0000313" key="1">
    <source>
        <dbReference type="EMBL" id="KAH3834596.1"/>
    </source>
</evidence>
<protein>
    <submittedName>
        <fullName evidence="1">Uncharacterized protein</fullName>
    </submittedName>
</protein>
<dbReference type="AlphaFoldDB" id="A0A9D4K840"/>